<comment type="caution">
    <text evidence="4">The sequence shown here is derived from an EMBL/GenBank/DDBJ whole genome shotgun (WGS) entry which is preliminary data.</text>
</comment>
<evidence type="ECO:0000256" key="1">
    <source>
        <dbReference type="SAM" id="MobiDB-lite"/>
    </source>
</evidence>
<dbReference type="Gene3D" id="1.20.1270.360">
    <property type="match status" value="1"/>
</dbReference>
<sequence length="161" mass="17406">MSAKVTRKELIKGAGTAALALSAFSALASHEHDHSEKKSSKKKQNDSGSPKGQYESAMQTSADCLVKGELCMKMCVEELSKGDKMLSDCLKSVRETTALCSAFIQIAGQNSPSTKKLAQLCLETCERCAKECDKHAEHHAECKDCGQACKNCISEFKKILA</sequence>
<dbReference type="PANTHER" id="PTHR37310:SF1">
    <property type="entry name" value="CYTOPLASMIC PROTEIN"/>
    <property type="match status" value="1"/>
</dbReference>
<feature type="region of interest" description="Disordered" evidence="1">
    <location>
        <begin position="30"/>
        <end position="55"/>
    </location>
</feature>
<proteinExistence type="predicted"/>
<dbReference type="Proteomes" id="UP000231990">
    <property type="component" value="Unassembled WGS sequence"/>
</dbReference>
<feature type="chain" id="PRO_5014677110" evidence="2">
    <location>
        <begin position="29"/>
        <end position="161"/>
    </location>
</feature>
<dbReference type="EMBL" id="NPDZ01000002">
    <property type="protein sequence ID" value="PJZ74387.1"/>
    <property type="molecule type" value="Genomic_DNA"/>
</dbReference>
<gene>
    <name evidence="3" type="ORF">CH360_06075</name>
    <name evidence="4" type="ORF">CH373_05655</name>
</gene>
<evidence type="ECO:0000313" key="5">
    <source>
        <dbReference type="Proteomes" id="UP000231962"/>
    </source>
</evidence>
<reference evidence="5 6" key="1">
    <citation type="submission" date="2017-07" db="EMBL/GenBank/DDBJ databases">
        <title>Leptospira spp. isolated from tropical soils.</title>
        <authorList>
            <person name="Thibeaux R."/>
            <person name="Iraola G."/>
            <person name="Ferres I."/>
            <person name="Bierque E."/>
            <person name="Girault D."/>
            <person name="Soupe-Gilbert M.-E."/>
            <person name="Picardeau M."/>
            <person name="Goarant C."/>
        </authorList>
    </citation>
    <scope>NUCLEOTIDE SEQUENCE [LARGE SCALE GENOMIC DNA]</scope>
    <source>
        <strain evidence="4 6">FH1-B-B1</strain>
        <strain evidence="3 5">FH1-B-C1</strain>
    </source>
</reference>
<keyword evidence="2" id="KW-0732">Signal</keyword>
<dbReference type="NCBIfam" id="TIGR04401">
    <property type="entry name" value="TAT_Cys_rich"/>
    <property type="match status" value="1"/>
</dbReference>
<accession>A0A2M9ZQL7</accession>
<feature type="compositionally biased region" description="Polar residues" evidence="1">
    <location>
        <begin position="46"/>
        <end position="55"/>
    </location>
</feature>
<evidence type="ECO:0000313" key="3">
    <source>
        <dbReference type="EMBL" id="PJZ70551.1"/>
    </source>
</evidence>
<dbReference type="InterPro" id="IPR005560">
    <property type="entry name" value="Csp_YhjQ"/>
</dbReference>
<evidence type="ECO:0000313" key="6">
    <source>
        <dbReference type="Proteomes" id="UP000231990"/>
    </source>
</evidence>
<evidence type="ECO:0000256" key="2">
    <source>
        <dbReference type="SAM" id="SignalP"/>
    </source>
</evidence>
<dbReference type="Pfam" id="PF03860">
    <property type="entry name" value="Csp"/>
    <property type="match status" value="1"/>
</dbReference>
<organism evidence="4 6">
    <name type="scientific">Leptospira perolatii</name>
    <dbReference type="NCBI Taxonomy" id="2023191"/>
    <lineage>
        <taxon>Bacteria</taxon>
        <taxon>Pseudomonadati</taxon>
        <taxon>Spirochaetota</taxon>
        <taxon>Spirochaetia</taxon>
        <taxon>Leptospirales</taxon>
        <taxon>Leptospiraceae</taxon>
        <taxon>Leptospira</taxon>
    </lineage>
</organism>
<dbReference type="OrthoDB" id="5396211at2"/>
<keyword evidence="5" id="KW-1185">Reference proteome</keyword>
<dbReference type="RefSeq" id="WP_100713119.1">
    <property type="nucleotide sequence ID" value="NZ_NPDY01000003.1"/>
</dbReference>
<protein>
    <submittedName>
        <fullName evidence="4">Twin-arginine translocation signal protein</fullName>
    </submittedName>
</protein>
<dbReference type="EMBL" id="NPDY01000003">
    <property type="protein sequence ID" value="PJZ70551.1"/>
    <property type="molecule type" value="Genomic_DNA"/>
</dbReference>
<evidence type="ECO:0000313" key="4">
    <source>
        <dbReference type="EMBL" id="PJZ74387.1"/>
    </source>
</evidence>
<dbReference type="PANTHER" id="PTHR37310">
    <property type="entry name" value="CYTOPLASMIC PROTEIN-RELATED"/>
    <property type="match status" value="1"/>
</dbReference>
<dbReference type="Proteomes" id="UP000231962">
    <property type="component" value="Unassembled WGS sequence"/>
</dbReference>
<dbReference type="AlphaFoldDB" id="A0A2M9ZQL7"/>
<dbReference type="InterPro" id="IPR030913">
    <property type="entry name" value="Csp1_Cys_rich"/>
</dbReference>
<name>A0A2M9ZQL7_9LEPT</name>
<feature type="signal peptide" evidence="2">
    <location>
        <begin position="1"/>
        <end position="28"/>
    </location>
</feature>